<protein>
    <submittedName>
        <fullName evidence="2">Uncharacterized protein</fullName>
    </submittedName>
</protein>
<name>A0A9J6EM17_RHIMP</name>
<feature type="region of interest" description="Disordered" evidence="1">
    <location>
        <begin position="114"/>
        <end position="171"/>
    </location>
</feature>
<dbReference type="EMBL" id="JABSTU010000003">
    <property type="protein sequence ID" value="KAH8035180.1"/>
    <property type="molecule type" value="Genomic_DNA"/>
</dbReference>
<keyword evidence="3" id="KW-1185">Reference proteome</keyword>
<accession>A0A9J6EM17</accession>
<reference evidence="2" key="1">
    <citation type="journal article" date="2020" name="Cell">
        <title>Large-Scale Comparative Analyses of Tick Genomes Elucidate Their Genetic Diversity and Vector Capacities.</title>
        <authorList>
            <consortium name="Tick Genome and Microbiome Consortium (TIGMIC)"/>
            <person name="Jia N."/>
            <person name="Wang J."/>
            <person name="Shi W."/>
            <person name="Du L."/>
            <person name="Sun Y."/>
            <person name="Zhan W."/>
            <person name="Jiang J.F."/>
            <person name="Wang Q."/>
            <person name="Zhang B."/>
            <person name="Ji P."/>
            <person name="Bell-Sakyi L."/>
            <person name="Cui X.M."/>
            <person name="Yuan T.T."/>
            <person name="Jiang B.G."/>
            <person name="Yang W.F."/>
            <person name="Lam T.T."/>
            <person name="Chang Q.C."/>
            <person name="Ding S.J."/>
            <person name="Wang X.J."/>
            <person name="Zhu J.G."/>
            <person name="Ruan X.D."/>
            <person name="Zhao L."/>
            <person name="Wei J.T."/>
            <person name="Ye R.Z."/>
            <person name="Que T.C."/>
            <person name="Du C.H."/>
            <person name="Zhou Y.H."/>
            <person name="Cheng J.X."/>
            <person name="Dai P.F."/>
            <person name="Guo W.B."/>
            <person name="Han X.H."/>
            <person name="Huang E.J."/>
            <person name="Li L.F."/>
            <person name="Wei W."/>
            <person name="Gao Y.C."/>
            <person name="Liu J.Z."/>
            <person name="Shao H.Z."/>
            <person name="Wang X."/>
            <person name="Wang C.C."/>
            <person name="Yang T.C."/>
            <person name="Huo Q.B."/>
            <person name="Li W."/>
            <person name="Chen H.Y."/>
            <person name="Chen S.E."/>
            <person name="Zhou L.G."/>
            <person name="Ni X.B."/>
            <person name="Tian J.H."/>
            <person name="Sheng Y."/>
            <person name="Liu T."/>
            <person name="Pan Y.S."/>
            <person name="Xia L.Y."/>
            <person name="Li J."/>
            <person name="Zhao F."/>
            <person name="Cao W.C."/>
        </authorList>
    </citation>
    <scope>NUCLEOTIDE SEQUENCE</scope>
    <source>
        <strain evidence="2">Rmic-2018</strain>
    </source>
</reference>
<evidence type="ECO:0000256" key="1">
    <source>
        <dbReference type="SAM" id="MobiDB-lite"/>
    </source>
</evidence>
<sequence length="171" mass="18608">MQPRATRFKIKEGEMTLRWKSDTWSTRFIPNSDQIGNNKINRGENIPSLKPVAWSRARGIRRGLSEATAKRTNPNTPASSAALAAFQQAAVATGANHELWQFTFKVVKRKSRSGMLATSCARGPRAQEEESPCGRDARGHDRRKAPGEDSTLTESIGQAAGSSKTTTSPGP</sequence>
<evidence type="ECO:0000313" key="3">
    <source>
        <dbReference type="Proteomes" id="UP000821866"/>
    </source>
</evidence>
<proteinExistence type="predicted"/>
<organism evidence="2 3">
    <name type="scientific">Rhipicephalus microplus</name>
    <name type="common">Cattle tick</name>
    <name type="synonym">Boophilus microplus</name>
    <dbReference type="NCBI Taxonomy" id="6941"/>
    <lineage>
        <taxon>Eukaryota</taxon>
        <taxon>Metazoa</taxon>
        <taxon>Ecdysozoa</taxon>
        <taxon>Arthropoda</taxon>
        <taxon>Chelicerata</taxon>
        <taxon>Arachnida</taxon>
        <taxon>Acari</taxon>
        <taxon>Parasitiformes</taxon>
        <taxon>Ixodida</taxon>
        <taxon>Ixodoidea</taxon>
        <taxon>Ixodidae</taxon>
        <taxon>Rhipicephalinae</taxon>
        <taxon>Rhipicephalus</taxon>
        <taxon>Boophilus</taxon>
    </lineage>
</organism>
<dbReference type="Proteomes" id="UP000821866">
    <property type="component" value="Chromosome 11"/>
</dbReference>
<evidence type="ECO:0000313" key="2">
    <source>
        <dbReference type="EMBL" id="KAH8035180.1"/>
    </source>
</evidence>
<reference evidence="2" key="2">
    <citation type="submission" date="2021-09" db="EMBL/GenBank/DDBJ databases">
        <authorList>
            <person name="Jia N."/>
            <person name="Wang J."/>
            <person name="Shi W."/>
            <person name="Du L."/>
            <person name="Sun Y."/>
            <person name="Zhan W."/>
            <person name="Jiang J."/>
            <person name="Wang Q."/>
            <person name="Zhang B."/>
            <person name="Ji P."/>
            <person name="Sakyi L.B."/>
            <person name="Cui X."/>
            <person name="Yuan T."/>
            <person name="Jiang B."/>
            <person name="Yang W."/>
            <person name="Lam T.T.-Y."/>
            <person name="Chang Q."/>
            <person name="Ding S."/>
            <person name="Wang X."/>
            <person name="Zhu J."/>
            <person name="Ruan X."/>
            <person name="Zhao L."/>
            <person name="Wei J."/>
            <person name="Que T."/>
            <person name="Du C."/>
            <person name="Cheng J."/>
            <person name="Dai P."/>
            <person name="Han X."/>
            <person name="Huang E."/>
            <person name="Gao Y."/>
            <person name="Liu J."/>
            <person name="Shao H."/>
            <person name="Ye R."/>
            <person name="Li L."/>
            <person name="Wei W."/>
            <person name="Wang X."/>
            <person name="Wang C."/>
            <person name="Huo Q."/>
            <person name="Li W."/>
            <person name="Guo W."/>
            <person name="Chen H."/>
            <person name="Chen S."/>
            <person name="Zhou L."/>
            <person name="Zhou L."/>
            <person name="Ni X."/>
            <person name="Tian J."/>
            <person name="Zhou Y."/>
            <person name="Sheng Y."/>
            <person name="Liu T."/>
            <person name="Pan Y."/>
            <person name="Xia L."/>
            <person name="Li J."/>
            <person name="Zhao F."/>
            <person name="Cao W."/>
        </authorList>
    </citation>
    <scope>NUCLEOTIDE SEQUENCE</scope>
    <source>
        <strain evidence="2">Rmic-2018</strain>
        <tissue evidence="2">Larvae</tissue>
    </source>
</reference>
<feature type="compositionally biased region" description="Polar residues" evidence="1">
    <location>
        <begin position="150"/>
        <end position="171"/>
    </location>
</feature>
<dbReference type="AlphaFoldDB" id="A0A9J6EM17"/>
<feature type="compositionally biased region" description="Basic and acidic residues" evidence="1">
    <location>
        <begin position="125"/>
        <end position="147"/>
    </location>
</feature>
<gene>
    <name evidence="2" type="ORF">HPB51_004421</name>
</gene>
<comment type="caution">
    <text evidence="2">The sequence shown here is derived from an EMBL/GenBank/DDBJ whole genome shotgun (WGS) entry which is preliminary data.</text>
</comment>